<accession>A0A0C4WHK4</accession>
<protein>
    <submittedName>
        <fullName evidence="1">Uncharacterized protein</fullName>
    </submittedName>
</protein>
<organism evidence="1 2">
    <name type="scientific">Azotobacter chroococcum NCIMB 8003</name>
    <dbReference type="NCBI Taxonomy" id="1328314"/>
    <lineage>
        <taxon>Bacteria</taxon>
        <taxon>Pseudomonadati</taxon>
        <taxon>Pseudomonadota</taxon>
        <taxon>Gammaproteobacteria</taxon>
        <taxon>Pseudomonadales</taxon>
        <taxon>Pseudomonadaceae</taxon>
        <taxon>Azotobacter</taxon>
    </lineage>
</organism>
<name>A0A0C4WHK4_9GAMM</name>
<gene>
    <name evidence="1" type="ORF">Achr_15890</name>
</gene>
<dbReference type="STRING" id="1328314.Achr_15890"/>
<sequence length="69" mass="7496">MSTAGVNLALLARVNHFLAAKGEQQIKRCQPDSDRYGELGGLYLIEMASGEVLDHHVDIEAFAKRIGVA</sequence>
<evidence type="ECO:0000313" key="1">
    <source>
        <dbReference type="EMBL" id="AJE21048.1"/>
    </source>
</evidence>
<dbReference type="KEGG" id="acx:Achr_15890"/>
<dbReference type="HOGENOM" id="CLU_198755_0_0_6"/>
<dbReference type="AlphaFoldDB" id="A0A0C4WHK4"/>
<evidence type="ECO:0000313" key="2">
    <source>
        <dbReference type="Proteomes" id="UP000068210"/>
    </source>
</evidence>
<reference evidence="1 2" key="1">
    <citation type="journal article" date="2015" name="PLoS ONE">
        <title>Azotobacter Genomes: The Genome of Azotobacter chroococcum NCIMB 8003 (ATCC 4412).</title>
        <authorList>
            <person name="Robson R.L."/>
            <person name="Jones R."/>
            <person name="Robson R.M."/>
            <person name="Schwartz A."/>
            <person name="Richardson T.H."/>
        </authorList>
    </citation>
    <scope>NUCLEOTIDE SEQUENCE [LARGE SCALE GENOMIC DNA]</scope>
    <source>
        <strain evidence="1 2">NCIMB 8003</strain>
    </source>
</reference>
<proteinExistence type="predicted"/>
<dbReference type="EMBL" id="CP010415">
    <property type="protein sequence ID" value="AJE21048.1"/>
    <property type="molecule type" value="Genomic_DNA"/>
</dbReference>
<keyword evidence="2" id="KW-1185">Reference proteome</keyword>
<dbReference type="Proteomes" id="UP000068210">
    <property type="component" value="Chromosome"/>
</dbReference>